<dbReference type="Proteomes" id="UP001271263">
    <property type="component" value="Unassembled WGS sequence"/>
</dbReference>
<dbReference type="Pfam" id="PF06906">
    <property type="entry name" value="DUF1272"/>
    <property type="match status" value="1"/>
</dbReference>
<evidence type="ECO:0000313" key="2">
    <source>
        <dbReference type="EMBL" id="MDW4824672.1"/>
    </source>
</evidence>
<dbReference type="EMBL" id="JAPMLD010000004">
    <property type="protein sequence ID" value="MDW4824672.1"/>
    <property type="molecule type" value="Genomic_DNA"/>
</dbReference>
<evidence type="ECO:0000313" key="4">
    <source>
        <dbReference type="Proteomes" id="UP001271263"/>
    </source>
</evidence>
<organism evidence="1 3">
    <name type="scientific">Shewanella fidelis</name>
    <dbReference type="NCBI Taxonomy" id="173509"/>
    <lineage>
        <taxon>Bacteria</taxon>
        <taxon>Pseudomonadati</taxon>
        <taxon>Pseudomonadota</taxon>
        <taxon>Gammaproteobacteria</taxon>
        <taxon>Alteromonadales</taxon>
        <taxon>Shewanellaceae</taxon>
        <taxon>Shewanella</taxon>
    </lineage>
</organism>
<comment type="caution">
    <text evidence="1">The sequence shown here is derived from an EMBL/GenBank/DDBJ whole genome shotgun (WGS) entry which is preliminary data.</text>
</comment>
<sequence>MLRMKTECEQCKTKLARKSVAYICSFECTYCKSCSEKLHFTCKNCQGALVLRPPRLIEPFKVPASELKNTLFS</sequence>
<proteinExistence type="predicted"/>
<dbReference type="RefSeq" id="WP_310653902.1">
    <property type="nucleotide sequence ID" value="NZ_JAPMLA010000005.1"/>
</dbReference>
<reference evidence="2 4" key="1">
    <citation type="journal article" date="2022" name="bioRxiv">
        <title>Prophages regulate Shewanella fidelis 3313 motility and biofilm formation: implications for gut colonization dynamics in Ciona robusta.</title>
        <authorList>
            <person name="Natarajan O."/>
            <person name="Gibboney S.L."/>
            <person name="Young M.N."/>
            <person name="Lim S.J."/>
            <person name="Pluta N."/>
            <person name="Atkinson C.G."/>
            <person name="Leigh B.A."/>
            <person name="Liberti A."/>
            <person name="Kees E.D."/>
            <person name="Breitbart M."/>
            <person name="Gralnick J.A."/>
            <person name="Dishaw L.J."/>
        </authorList>
    </citation>
    <scope>NUCLEOTIDE SEQUENCE [LARGE SCALE GENOMIC DNA]</scope>
    <source>
        <strain evidence="2 4">JG4066</strain>
    </source>
</reference>
<dbReference type="InterPro" id="IPR010696">
    <property type="entry name" value="DUF1272"/>
</dbReference>
<keyword evidence="4" id="KW-1185">Reference proteome</keyword>
<name>A0AAW8NGW2_9GAMM</name>
<evidence type="ECO:0000313" key="3">
    <source>
        <dbReference type="Proteomes" id="UP001259340"/>
    </source>
</evidence>
<protein>
    <submittedName>
        <fullName evidence="1">DUF1272 domain-containing protein</fullName>
    </submittedName>
</protein>
<dbReference type="Proteomes" id="UP001259340">
    <property type="component" value="Unassembled WGS sequence"/>
</dbReference>
<accession>A0AAW8NGW2</accession>
<reference evidence="1" key="2">
    <citation type="submission" date="2022-11" db="EMBL/GenBank/DDBJ databases">
        <title>Prophages regulate Shewanella fidelis motility and biofilm formation: implications for gut colonization dynamics in Ciona robusta.</title>
        <authorList>
            <person name="Natarajan O."/>
            <person name="Gibboney S.L."/>
            <person name="Young M.N."/>
            <person name="Lim S.J."/>
            <person name="Pluta N."/>
            <person name="Atkinson C.G.F."/>
            <person name="Leigh B.A."/>
            <person name="Liberti A."/>
            <person name="Kees E."/>
            <person name="Breitbart M."/>
            <person name="Gralnick J."/>
            <person name="Dishaw L.J."/>
        </authorList>
    </citation>
    <scope>NUCLEOTIDE SEQUENCE</scope>
    <source>
        <strain evidence="1">3313</strain>
    </source>
</reference>
<dbReference type="AlphaFoldDB" id="A0AAW8NGW2"/>
<dbReference type="EMBL" id="JAPMLE010000001">
    <property type="protein sequence ID" value="MDR8522593.1"/>
    <property type="molecule type" value="Genomic_DNA"/>
</dbReference>
<gene>
    <name evidence="1" type="ORF">OS133_02630</name>
    <name evidence="2" type="ORF">OS134_11440</name>
</gene>
<evidence type="ECO:0000313" key="1">
    <source>
        <dbReference type="EMBL" id="MDR8522593.1"/>
    </source>
</evidence>